<dbReference type="InterPro" id="IPR045851">
    <property type="entry name" value="AMP-bd_C_sf"/>
</dbReference>
<dbReference type="SUPFAM" id="SSF53474">
    <property type="entry name" value="alpha/beta-Hydrolases"/>
    <property type="match status" value="1"/>
</dbReference>
<accession>A0A6I6FG84</accession>
<dbReference type="Gene3D" id="3.30.559.30">
    <property type="entry name" value="Nonribosomal peptide synthetase, condensation domain"/>
    <property type="match status" value="2"/>
</dbReference>
<dbReference type="Gene3D" id="1.10.1200.10">
    <property type="entry name" value="ACP-like"/>
    <property type="match status" value="2"/>
</dbReference>
<dbReference type="GO" id="GO:0044550">
    <property type="term" value="P:secondary metabolite biosynthetic process"/>
    <property type="evidence" value="ECO:0007669"/>
    <property type="project" value="TreeGrafter"/>
</dbReference>
<sequence length="2177" mass="231803">MSNALALQSALNAHPHQLRFWQEHPAVLAEPTVLVRDHARRHTGARPVVTLPLPGRATTAARALTGGDPALLRVLGGAALAVLAARATDRADVTVLLPAPARGVALPVAAEVRPGTTGRDLLGAVRTAYLEGLAHLDIPLGAWLDAEEIRPGDLMLALDGDLTGQDAEERGCPLLFALRTTAEGGPDELAVSYDARLFSAATAERLAAGFVRVLDALLADPALPVGPLLAPTDAELDAVATRFNATDAPFPADRTLHGFLEERAAATPDAVAVADGPLTYAQLNTAANRLARVLRARGVGADDVVGVCLPRSPEMLVAVYAVLKAGGAYLPLDPTLPANRIAYILEHSGTGLVLADGGTAPVVPAAPGRETLRVDDPAIAAQDGTDLPAVSGPGHLAYVIYTSGSTGRPKGVMVEHRAIVNRLWWMQRAHPLGPGDTILHKTPFTFDVSVWEIFWWSFAGASVVTLPSGDERNPELIARRIAEHGVTTLHFVPSMLHAFLQYTAATGDAPELTSLRRVFASGEALAVTHVQAFTRHLGAHADLVNLYGPTEAAVDVTSQPCADIDTTRTVPIGRPIDNIRLYVRTRDGGQAPVGTPGELCIAGTGLARGYLNAPELTAERFLPNPFEPTGRLYRTGDLARRLDDGTIEYLGRIDTQVKIRGYRIELGEIEHVAAAAPGVTDCAVTTLEDAAGDRSLVAYVVPGDGYREDALRAALAAELPSYMVPRALVEVPAIPVNHNGKRDLKSLPRPAAAGSAAGHVAPRTPVEETLAAIWADVLGTARIGVHDSFFALGGDSIKFIAVLARARAAGLHFTFQDLFAHPTVAELAALAASGGASGGHAPGEDPDGPDREPFSLLTAADRDLLPDGLDDAYPMSRLQMGLIYEATRSDSVGMYHDILSYRIDDRVDVDTFTRAVTDVTARHPVFRTSFHLAGFHEPVQLVHSRVPAPLTVHDLRGLAPHEQADALDAFAGRELADGFAYGTPDLVRVHLHLLADDAYQYSLSYHDAALDGWSVNTIHRDIFTTYFALLDGRAAAPTAPPAPGSGPSYRDFVALERDAVASGEQARFWQRLLDGAEKTALPRLPGADTDGPGVRIHDVTLPPGLSAAVIATAGRLRVPVKSLLLAVHTAVLGFVAGTDDVLTGYEHSGRPEAEGGERLAGLFLNTVPFRVGLAESPTWAGLVRAVYRAETGMLPHRRYPMAEIKKAAGTQETLFETVFNFTHFHVLKDLSERDGFGLVRSVVNAQTEFPFRAEFSQDAVTDEVQLSLHFHSDAHTAEHIARVGGYYRRALEQLTAGPDAPRDTAALLGADERALLHGFAGPVHELPEGTFVDAFTDQAARHPDRTALVHGARRLTYAELDARSEHLAAWFRDRGVRPGDVVTTVLPRGVTWAVTVLALLKLGAVYLPQEADHPVDRVAKVLRRADCRYVVADAATAPRHRAALAGAGLTVRVLVPDEAGDSDPAGTPGEAAVPRPGPADPAYLIFTSGSTGEPKGALIRHSGMLNHLLAKVVDLDLRPGDRVAQIATQCFDISVWQLLVAWTRGASTVIYTQNTVVDVPGFLRAVADDRITVLEVVPSYLDALLTETSLRPRPLPDLRVNLVTGEPLPPALTHRWFAQYPDVPLVNAYGPTEASDDVTHHRVEAPVDAVRVPVGRAVLNTGIHVVGPDDTLRPLGSYGEIVVTGAGVGLGYVNDPDRTAAAFRPNTLDDRSATLYRTGDIGRWLPGGVLDCAGRTDDQVKVRGYRIELSEIDSAVQRLDGVTGAVTLVRTVSGQKRLVTYYTGTAEPDPAAFRHGLSGLLPAYMHPEALVRLAEFPLTANGKTDRKALERTQVSVDERPFEAPATDAEREVAALFARALDTDPATVSATGNFFESGGHSIAAMKVAALSDGRIALRDLLAHPTPRHLARLLAGPAGGDRPLLVDLTRAAGLEVADPVATVVCVPFAGGSAVSYVPLARELAAGRVRVLGAELPGRTLADARPRVPVERLAADLADEIAADTGTDVPVTVLGHCAGSATGLLLVPELRRRGVDVRDLMVVSKILKSTDSADHTSNEVTGMTDAAVLDWLADNTGLDDVRTLSARERADLASSFRYDTVEATRGFRRALKDLANHPLDLPVTVVVATDDPLTGGRADAADTWRELGPRVRTVVTGHGGHYLNVTRPDLLAGLLLTDRP</sequence>
<keyword evidence="6" id="KW-1185">Reference proteome</keyword>
<evidence type="ECO:0000256" key="1">
    <source>
        <dbReference type="ARBA" id="ARBA00001957"/>
    </source>
</evidence>
<dbReference type="GO" id="GO:0031177">
    <property type="term" value="F:phosphopantetheine binding"/>
    <property type="evidence" value="ECO:0007669"/>
    <property type="project" value="InterPro"/>
</dbReference>
<dbReference type="Gene3D" id="3.40.50.12780">
    <property type="entry name" value="N-terminal domain of ligase-like"/>
    <property type="match status" value="1"/>
</dbReference>
<evidence type="ECO:0000256" key="2">
    <source>
        <dbReference type="ARBA" id="ARBA00022450"/>
    </source>
</evidence>
<evidence type="ECO:0000313" key="6">
    <source>
        <dbReference type="Proteomes" id="UP000422572"/>
    </source>
</evidence>
<feature type="domain" description="Carrier" evidence="4">
    <location>
        <begin position="761"/>
        <end position="835"/>
    </location>
</feature>
<dbReference type="Proteomes" id="UP000422572">
    <property type="component" value="Chromosome"/>
</dbReference>
<dbReference type="RefSeq" id="WP_156693864.1">
    <property type="nucleotide sequence ID" value="NZ_CP034279.1"/>
</dbReference>
<dbReference type="GO" id="GO:0008610">
    <property type="term" value="P:lipid biosynthetic process"/>
    <property type="evidence" value="ECO:0007669"/>
    <property type="project" value="UniProtKB-ARBA"/>
</dbReference>
<dbReference type="GO" id="GO:0043041">
    <property type="term" value="P:amino acid activation for nonribosomal peptide biosynthetic process"/>
    <property type="evidence" value="ECO:0007669"/>
    <property type="project" value="TreeGrafter"/>
</dbReference>
<dbReference type="InterPro" id="IPR025110">
    <property type="entry name" value="AMP-bd_C"/>
</dbReference>
<dbReference type="Pfam" id="PF00975">
    <property type="entry name" value="Thioesterase"/>
    <property type="match status" value="1"/>
</dbReference>
<dbReference type="PROSITE" id="PS00455">
    <property type="entry name" value="AMP_BINDING"/>
    <property type="match status" value="2"/>
</dbReference>
<dbReference type="InterPro" id="IPR036736">
    <property type="entry name" value="ACP-like_sf"/>
</dbReference>
<dbReference type="InterPro" id="IPR006162">
    <property type="entry name" value="Ppantetheine_attach_site"/>
</dbReference>
<organism evidence="5 6">
    <name type="scientific">Streptomyces ficellus</name>
    <dbReference type="NCBI Taxonomy" id="1977088"/>
    <lineage>
        <taxon>Bacteria</taxon>
        <taxon>Bacillati</taxon>
        <taxon>Actinomycetota</taxon>
        <taxon>Actinomycetes</taxon>
        <taxon>Kitasatosporales</taxon>
        <taxon>Streptomycetaceae</taxon>
        <taxon>Streptomyces</taxon>
    </lineage>
</organism>
<dbReference type="InterPro" id="IPR029058">
    <property type="entry name" value="AB_hydrolase_fold"/>
</dbReference>
<evidence type="ECO:0000313" key="5">
    <source>
        <dbReference type="EMBL" id="QGV80137.1"/>
    </source>
</evidence>
<dbReference type="PROSITE" id="PS50075">
    <property type="entry name" value="CARRIER"/>
    <property type="match status" value="1"/>
</dbReference>
<dbReference type="InterPro" id="IPR020806">
    <property type="entry name" value="PKS_PP-bd"/>
</dbReference>
<dbReference type="InterPro" id="IPR042099">
    <property type="entry name" value="ANL_N_sf"/>
</dbReference>
<dbReference type="Gene3D" id="2.30.38.10">
    <property type="entry name" value="Luciferase, Domain 3"/>
    <property type="match status" value="1"/>
</dbReference>
<dbReference type="NCBIfam" id="NF003417">
    <property type="entry name" value="PRK04813.1"/>
    <property type="match status" value="2"/>
</dbReference>
<dbReference type="FunFam" id="1.10.1200.10:FF:000005">
    <property type="entry name" value="Nonribosomal peptide synthetase 1"/>
    <property type="match status" value="1"/>
</dbReference>
<dbReference type="Pfam" id="PF00550">
    <property type="entry name" value="PP-binding"/>
    <property type="match status" value="2"/>
</dbReference>
<dbReference type="KEGG" id="sfic:EIZ62_19255"/>
<reference evidence="5 6" key="1">
    <citation type="submission" date="2018-12" db="EMBL/GenBank/DDBJ databases">
        <title>Complete genome sequence of Streptomyces ficellus NRRL8067, the producer of ficellomycin, feldamycin and nojirimycin.</title>
        <authorList>
            <person name="Zhang H."/>
            <person name="Yue R."/>
            <person name="Liu Y."/>
            <person name="Li M."/>
            <person name="Mu H."/>
            <person name="Zhang J."/>
        </authorList>
    </citation>
    <scope>NUCLEOTIDE SEQUENCE [LARGE SCALE GENOMIC DNA]</scope>
    <source>
        <strain evidence="5 6">NRRL 8067</strain>
    </source>
</reference>
<dbReference type="PROSITE" id="PS00012">
    <property type="entry name" value="PHOSPHOPANTETHEINE"/>
    <property type="match status" value="1"/>
</dbReference>
<dbReference type="Pfam" id="PF00668">
    <property type="entry name" value="Condensation"/>
    <property type="match status" value="1"/>
</dbReference>
<dbReference type="Pfam" id="PF00501">
    <property type="entry name" value="AMP-binding"/>
    <property type="match status" value="2"/>
</dbReference>
<dbReference type="InterPro" id="IPR020845">
    <property type="entry name" value="AMP-binding_CS"/>
</dbReference>
<keyword evidence="2" id="KW-0596">Phosphopantetheine</keyword>
<dbReference type="SUPFAM" id="SSF56801">
    <property type="entry name" value="Acetyl-CoA synthetase-like"/>
    <property type="match status" value="2"/>
</dbReference>
<dbReference type="EMBL" id="CP034279">
    <property type="protein sequence ID" value="QGV80137.1"/>
    <property type="molecule type" value="Genomic_DNA"/>
</dbReference>
<dbReference type="InterPro" id="IPR000873">
    <property type="entry name" value="AMP-dep_synth/lig_dom"/>
</dbReference>
<dbReference type="PANTHER" id="PTHR45527:SF1">
    <property type="entry name" value="FATTY ACID SYNTHASE"/>
    <property type="match status" value="1"/>
</dbReference>
<proteinExistence type="predicted"/>
<evidence type="ECO:0000259" key="4">
    <source>
        <dbReference type="PROSITE" id="PS50075"/>
    </source>
</evidence>
<dbReference type="Gene3D" id="3.30.559.10">
    <property type="entry name" value="Chloramphenicol acetyltransferase-like domain"/>
    <property type="match status" value="1"/>
</dbReference>
<dbReference type="FunFam" id="3.40.50.980:FF:000002">
    <property type="entry name" value="Enterobactin synthetase component F"/>
    <property type="match status" value="1"/>
</dbReference>
<dbReference type="SMART" id="SM00823">
    <property type="entry name" value="PKS_PP"/>
    <property type="match status" value="1"/>
</dbReference>
<name>A0A6I6FG84_9ACTN</name>
<dbReference type="InterPro" id="IPR023213">
    <property type="entry name" value="CAT-like_dom_sf"/>
</dbReference>
<dbReference type="InterPro" id="IPR010071">
    <property type="entry name" value="AA_adenyl_dom"/>
</dbReference>
<dbReference type="SUPFAM" id="SSF47336">
    <property type="entry name" value="ACP-like"/>
    <property type="match status" value="1"/>
</dbReference>
<protein>
    <submittedName>
        <fullName evidence="5">Amino acid adenylation domain-containing protein</fullName>
    </submittedName>
</protein>
<dbReference type="GO" id="GO:0017000">
    <property type="term" value="P:antibiotic biosynthetic process"/>
    <property type="evidence" value="ECO:0007669"/>
    <property type="project" value="UniProtKB-ARBA"/>
</dbReference>
<evidence type="ECO:0000256" key="3">
    <source>
        <dbReference type="ARBA" id="ARBA00022553"/>
    </source>
</evidence>
<dbReference type="PANTHER" id="PTHR45527">
    <property type="entry name" value="NONRIBOSOMAL PEPTIDE SYNTHETASE"/>
    <property type="match status" value="1"/>
</dbReference>
<dbReference type="Gene3D" id="3.30.300.30">
    <property type="match status" value="2"/>
</dbReference>
<dbReference type="InterPro" id="IPR001031">
    <property type="entry name" value="Thioesterase"/>
</dbReference>
<dbReference type="NCBIfam" id="TIGR01733">
    <property type="entry name" value="AA-adenyl-dom"/>
    <property type="match status" value="2"/>
</dbReference>
<keyword evidence="3" id="KW-0597">Phosphoprotein</keyword>
<comment type="cofactor">
    <cofactor evidence="1">
        <name>pantetheine 4'-phosphate</name>
        <dbReference type="ChEBI" id="CHEBI:47942"/>
    </cofactor>
</comment>
<dbReference type="GO" id="GO:0005737">
    <property type="term" value="C:cytoplasm"/>
    <property type="evidence" value="ECO:0007669"/>
    <property type="project" value="TreeGrafter"/>
</dbReference>
<dbReference type="GO" id="GO:0003824">
    <property type="term" value="F:catalytic activity"/>
    <property type="evidence" value="ECO:0007669"/>
    <property type="project" value="InterPro"/>
</dbReference>
<dbReference type="InterPro" id="IPR001242">
    <property type="entry name" value="Condensation_dom"/>
</dbReference>
<dbReference type="SUPFAM" id="SSF52777">
    <property type="entry name" value="CoA-dependent acyltransferases"/>
    <property type="match status" value="3"/>
</dbReference>
<dbReference type="CDD" id="cd05930">
    <property type="entry name" value="A_NRPS"/>
    <property type="match status" value="2"/>
</dbReference>
<gene>
    <name evidence="5" type="ORF">EIZ62_19255</name>
</gene>
<dbReference type="FunFam" id="3.40.50.980:FF:000001">
    <property type="entry name" value="Non-ribosomal peptide synthetase"/>
    <property type="match status" value="1"/>
</dbReference>
<dbReference type="Gene3D" id="3.40.50.1820">
    <property type="entry name" value="alpha/beta hydrolase"/>
    <property type="match status" value="1"/>
</dbReference>
<dbReference type="FunFam" id="3.40.50.12780:FF:000012">
    <property type="entry name" value="Non-ribosomal peptide synthetase"/>
    <property type="match status" value="1"/>
</dbReference>
<dbReference type="InterPro" id="IPR009081">
    <property type="entry name" value="PP-bd_ACP"/>
</dbReference>
<dbReference type="OrthoDB" id="2472181at2"/>
<dbReference type="Gene3D" id="3.40.50.980">
    <property type="match status" value="2"/>
</dbReference>
<dbReference type="Pfam" id="PF13193">
    <property type="entry name" value="AMP-binding_C"/>
    <property type="match status" value="1"/>
</dbReference>